<sequence length="168" mass="19007">MKKVIYLFAFLFISNVAFSQSMFDSLEDLDEVSAVVVTKDAFELLQKFPDAKSDDMEVFNVIKGLNELKVFSTEDEGVASKMDGMVNSAIKRSNLTQLMRVKEKDSKVKIYVKSTKNKDLVSEVLMYVKNKEKNNKSKATVITLTGNIDVNKLSKIAHKYSDKKDSDK</sequence>
<dbReference type="RefSeq" id="WP_086029301.1">
    <property type="nucleotide sequence ID" value="NZ_LAPZ01000001.1"/>
</dbReference>
<keyword evidence="3" id="KW-1185">Reference proteome</keyword>
<dbReference type="Pfam" id="PF14060">
    <property type="entry name" value="DUF4252"/>
    <property type="match status" value="1"/>
</dbReference>
<dbReference type="STRING" id="1635173.WH52_02315"/>
<accession>A0A1Y2PIG7</accession>
<dbReference type="InterPro" id="IPR025348">
    <property type="entry name" value="DUF4252"/>
</dbReference>
<evidence type="ECO:0000313" key="2">
    <source>
        <dbReference type="EMBL" id="OSY89488.1"/>
    </source>
</evidence>
<reference evidence="2 3" key="1">
    <citation type="submission" date="2015-03" db="EMBL/GenBank/DDBJ databases">
        <title>Genome sequence of Tenacibaculum sp. S2-2, isolated from intestinal microbiota of sea cucumber, Apostichopus japonicas.</title>
        <authorList>
            <person name="Shao Z."/>
            <person name="Wang L."/>
            <person name="Li X."/>
        </authorList>
    </citation>
    <scope>NUCLEOTIDE SEQUENCE [LARGE SCALE GENOMIC DNA]</scope>
    <source>
        <strain evidence="2 3">S2-2</strain>
    </source>
</reference>
<feature type="chain" id="PRO_5012463526" description="DUF4252 domain-containing protein" evidence="1">
    <location>
        <begin position="20"/>
        <end position="168"/>
    </location>
</feature>
<feature type="signal peptide" evidence="1">
    <location>
        <begin position="1"/>
        <end position="19"/>
    </location>
</feature>
<dbReference type="AlphaFoldDB" id="A0A1Y2PIG7"/>
<evidence type="ECO:0000256" key="1">
    <source>
        <dbReference type="SAM" id="SignalP"/>
    </source>
</evidence>
<name>A0A1Y2PIG7_9FLAO</name>
<organism evidence="2 3">
    <name type="scientific">Tenacibaculum holothuriorum</name>
    <dbReference type="NCBI Taxonomy" id="1635173"/>
    <lineage>
        <taxon>Bacteria</taxon>
        <taxon>Pseudomonadati</taxon>
        <taxon>Bacteroidota</taxon>
        <taxon>Flavobacteriia</taxon>
        <taxon>Flavobacteriales</taxon>
        <taxon>Flavobacteriaceae</taxon>
        <taxon>Tenacibaculum</taxon>
    </lineage>
</organism>
<keyword evidence="1" id="KW-0732">Signal</keyword>
<dbReference type="EMBL" id="LAPZ01000001">
    <property type="protein sequence ID" value="OSY89488.1"/>
    <property type="molecule type" value="Genomic_DNA"/>
</dbReference>
<evidence type="ECO:0008006" key="4">
    <source>
        <dbReference type="Google" id="ProtNLM"/>
    </source>
</evidence>
<comment type="caution">
    <text evidence="2">The sequence shown here is derived from an EMBL/GenBank/DDBJ whole genome shotgun (WGS) entry which is preliminary data.</text>
</comment>
<dbReference type="OrthoDB" id="705638at2"/>
<evidence type="ECO:0000313" key="3">
    <source>
        <dbReference type="Proteomes" id="UP000194221"/>
    </source>
</evidence>
<protein>
    <recommendedName>
        <fullName evidence="4">DUF4252 domain-containing protein</fullName>
    </recommendedName>
</protein>
<proteinExistence type="predicted"/>
<dbReference type="InParanoid" id="A0A1Y2PIG7"/>
<dbReference type="Proteomes" id="UP000194221">
    <property type="component" value="Unassembled WGS sequence"/>
</dbReference>
<gene>
    <name evidence="2" type="ORF">WH52_02315</name>
</gene>